<sequence length="341" mass="39102">MNDIKFMATVLPGLEKVLTDEMKNKFPEVRLLSTSWGKVFFESHLPEEFHFQLRTADNLYRLISSFSIGPHKRHLPHLEKQISSFDLSFAESINQPQKSYIVNASRKGKHTYSRFEAAEAAMRGISKRYPEWIRGNAHNHTLEFRLDLYEDQAVFSLRLTDSSFRFRGKHRFFSPAALRPTIAHALVWCSSPKDTDIFVDPCCGSGTILKERFYYPFSEIMGGDSSEEAIRSARGNLREAGHLIQKWDARQLPLDSNYADRFVSNLPFGRQIGNRAELGILYRQLVQEMSRVLKPGGIAILLTEDGALLTRVADTCSIHCRELMQLSLKGLRPIICQLRKY</sequence>
<dbReference type="PANTHER" id="PTHR14911">
    <property type="entry name" value="THUMP DOMAIN-CONTAINING"/>
    <property type="match status" value="1"/>
</dbReference>
<protein>
    <submittedName>
        <fullName evidence="2">RNA methyltransferase</fullName>
    </submittedName>
</protein>
<keyword evidence="2" id="KW-0489">Methyltransferase</keyword>
<evidence type="ECO:0000313" key="3">
    <source>
        <dbReference type="Proteomes" id="UP000617979"/>
    </source>
</evidence>
<organism evidence="2 3">
    <name type="scientific">Kroppenstedtia guangzhouensis</name>
    <dbReference type="NCBI Taxonomy" id="1274356"/>
    <lineage>
        <taxon>Bacteria</taxon>
        <taxon>Bacillati</taxon>
        <taxon>Bacillota</taxon>
        <taxon>Bacilli</taxon>
        <taxon>Bacillales</taxon>
        <taxon>Thermoactinomycetaceae</taxon>
        <taxon>Kroppenstedtia</taxon>
    </lineage>
</organism>
<dbReference type="Proteomes" id="UP000617979">
    <property type="component" value="Unassembled WGS sequence"/>
</dbReference>
<dbReference type="GO" id="GO:0032259">
    <property type="term" value="P:methylation"/>
    <property type="evidence" value="ECO:0007669"/>
    <property type="project" value="UniProtKB-KW"/>
</dbReference>
<comment type="caution">
    <text evidence="2">The sequence shown here is derived from an EMBL/GenBank/DDBJ whole genome shotgun (WGS) entry which is preliminary data.</text>
</comment>
<gene>
    <name evidence="2" type="ORF">GCM10007416_13430</name>
</gene>
<keyword evidence="3" id="KW-1185">Reference proteome</keyword>
<dbReference type="SUPFAM" id="SSF53335">
    <property type="entry name" value="S-adenosyl-L-methionine-dependent methyltransferases"/>
    <property type="match status" value="1"/>
</dbReference>
<evidence type="ECO:0000313" key="2">
    <source>
        <dbReference type="EMBL" id="GGA41828.1"/>
    </source>
</evidence>
<dbReference type="RefSeq" id="WP_188431220.1">
    <property type="nucleotide sequence ID" value="NZ_BMEX01000004.1"/>
</dbReference>
<proteinExistence type="predicted"/>
<dbReference type="Gene3D" id="3.30.2130.30">
    <property type="match status" value="1"/>
</dbReference>
<dbReference type="Gene3D" id="3.40.50.150">
    <property type="entry name" value="Vaccinia Virus protein VP39"/>
    <property type="match status" value="1"/>
</dbReference>
<dbReference type="GO" id="GO:0008168">
    <property type="term" value="F:methyltransferase activity"/>
    <property type="evidence" value="ECO:0007669"/>
    <property type="project" value="UniProtKB-KW"/>
</dbReference>
<accession>A0ABQ1GE05</accession>
<keyword evidence="2" id="KW-0808">Transferase</keyword>
<dbReference type="InterPro" id="IPR000241">
    <property type="entry name" value="RlmKL-like_Mtase"/>
</dbReference>
<dbReference type="InterPro" id="IPR029063">
    <property type="entry name" value="SAM-dependent_MTases_sf"/>
</dbReference>
<dbReference type="EMBL" id="BMEX01000004">
    <property type="protein sequence ID" value="GGA41828.1"/>
    <property type="molecule type" value="Genomic_DNA"/>
</dbReference>
<dbReference type="Pfam" id="PF01170">
    <property type="entry name" value="UPF0020"/>
    <property type="match status" value="2"/>
</dbReference>
<feature type="domain" description="Ribosomal RNA large subunit methyltransferase K/L-like methyltransferase" evidence="1">
    <location>
        <begin position="167"/>
        <end position="211"/>
    </location>
</feature>
<dbReference type="PANTHER" id="PTHR14911:SF13">
    <property type="entry name" value="TRNA (GUANINE(6)-N2)-METHYLTRANSFERASE THUMP3"/>
    <property type="match status" value="1"/>
</dbReference>
<dbReference type="PRINTS" id="PR00507">
    <property type="entry name" value="N12N6MTFRASE"/>
</dbReference>
<reference evidence="3" key="1">
    <citation type="journal article" date="2019" name="Int. J. Syst. Evol. Microbiol.">
        <title>The Global Catalogue of Microorganisms (GCM) 10K type strain sequencing project: providing services to taxonomists for standard genome sequencing and annotation.</title>
        <authorList>
            <consortium name="The Broad Institute Genomics Platform"/>
            <consortium name="The Broad Institute Genome Sequencing Center for Infectious Disease"/>
            <person name="Wu L."/>
            <person name="Ma J."/>
        </authorList>
    </citation>
    <scope>NUCLEOTIDE SEQUENCE [LARGE SCALE GENOMIC DNA]</scope>
    <source>
        <strain evidence="3">CGMCC 1.12404</strain>
    </source>
</reference>
<evidence type="ECO:0000259" key="1">
    <source>
        <dbReference type="Pfam" id="PF01170"/>
    </source>
</evidence>
<dbReference type="CDD" id="cd11715">
    <property type="entry name" value="THUMP_AdoMetMT"/>
    <property type="match status" value="1"/>
</dbReference>
<name>A0ABQ1GE05_9BACL</name>
<dbReference type="CDD" id="cd02440">
    <property type="entry name" value="AdoMet_MTases"/>
    <property type="match status" value="1"/>
</dbReference>
<feature type="domain" description="Ribosomal RNA large subunit methyltransferase K/L-like methyltransferase" evidence="1">
    <location>
        <begin position="219"/>
        <end position="332"/>
    </location>
</feature>